<evidence type="ECO:0000259" key="6">
    <source>
        <dbReference type="Pfam" id="PF04586"/>
    </source>
</evidence>
<keyword evidence="4" id="KW-0378">Hydrolase</keyword>
<evidence type="ECO:0000313" key="8">
    <source>
        <dbReference type="EMBL" id="KPN62196.1"/>
    </source>
</evidence>
<keyword evidence="2" id="KW-1188">Viral release from host cell</keyword>
<protein>
    <recommendedName>
        <fullName evidence="10">Phage capsid protein</fullName>
    </recommendedName>
</protein>
<reference evidence="8 9" key="1">
    <citation type="submission" date="2015-09" db="EMBL/GenBank/DDBJ databases">
        <title>Draft genome sequence of Aliiroseovarius crassostreae CV919-312TSm, the causative agent of Roseovarius Oyster Disease (formerly Juvenile Oyster Disease).</title>
        <authorList>
            <person name="Kessner L."/>
            <person name="Spinard E."/>
            <person name="Nelson D."/>
        </authorList>
    </citation>
    <scope>NUCLEOTIDE SEQUENCE [LARGE SCALE GENOMIC DNA]</scope>
    <source>
        <strain evidence="8 9">CV919-312</strain>
    </source>
</reference>
<dbReference type="Proteomes" id="UP000050471">
    <property type="component" value="Unassembled WGS sequence"/>
</dbReference>
<dbReference type="InterPro" id="IPR024455">
    <property type="entry name" value="Phage_capsid"/>
</dbReference>
<dbReference type="Pfam" id="PF05065">
    <property type="entry name" value="Phage_capsid"/>
    <property type="match status" value="1"/>
</dbReference>
<evidence type="ECO:0000313" key="9">
    <source>
        <dbReference type="Proteomes" id="UP000050471"/>
    </source>
</evidence>
<accession>A0A0P7J3D5</accession>
<organism evidence="8 9">
    <name type="scientific">Aliiroseovarius crassostreae</name>
    <dbReference type="NCBI Taxonomy" id="154981"/>
    <lineage>
        <taxon>Bacteria</taxon>
        <taxon>Pseudomonadati</taxon>
        <taxon>Pseudomonadota</taxon>
        <taxon>Alphaproteobacteria</taxon>
        <taxon>Rhodobacterales</taxon>
        <taxon>Paracoccaceae</taxon>
        <taxon>Aliiroseovarius</taxon>
    </lineage>
</organism>
<dbReference type="InterPro" id="IPR054613">
    <property type="entry name" value="Peptidase_S78_dom"/>
</dbReference>
<keyword evidence="9" id="KW-1185">Reference proteome</keyword>
<gene>
    <name evidence="8" type="ORF">AKJ29_07990</name>
</gene>
<evidence type="ECO:0000259" key="7">
    <source>
        <dbReference type="Pfam" id="PF05065"/>
    </source>
</evidence>
<evidence type="ECO:0000256" key="3">
    <source>
        <dbReference type="ARBA" id="ARBA00022670"/>
    </source>
</evidence>
<evidence type="ECO:0000256" key="1">
    <source>
        <dbReference type="ARBA" id="ARBA00004328"/>
    </source>
</evidence>
<evidence type="ECO:0000256" key="5">
    <source>
        <dbReference type="SAM" id="MobiDB-lite"/>
    </source>
</evidence>
<dbReference type="InterPro" id="IPR054612">
    <property type="entry name" value="Phage_capsid-like_C"/>
</dbReference>
<dbReference type="RefSeq" id="WP_055191658.1">
    <property type="nucleotide sequence ID" value="NZ_FPBS01000005.1"/>
</dbReference>
<dbReference type="GO" id="GO:0008233">
    <property type="term" value="F:peptidase activity"/>
    <property type="evidence" value="ECO:0007669"/>
    <property type="project" value="UniProtKB-KW"/>
</dbReference>
<name>A0A0P7J3D5_9RHOB</name>
<dbReference type="GO" id="GO:0006508">
    <property type="term" value="P:proteolysis"/>
    <property type="evidence" value="ECO:0007669"/>
    <property type="project" value="UniProtKB-KW"/>
</dbReference>
<proteinExistence type="predicted"/>
<comment type="caution">
    <text evidence="8">The sequence shown here is derived from an EMBL/GenBank/DDBJ whole genome shotgun (WGS) entry which is preliminary data.</text>
</comment>
<feature type="compositionally biased region" description="Low complexity" evidence="5">
    <location>
        <begin position="191"/>
        <end position="206"/>
    </location>
</feature>
<dbReference type="SUPFAM" id="SSF56563">
    <property type="entry name" value="Major capsid protein gp5"/>
    <property type="match status" value="1"/>
</dbReference>
<dbReference type="Gene3D" id="3.30.2400.10">
    <property type="entry name" value="Major capsid protein gp5"/>
    <property type="match status" value="1"/>
</dbReference>
<keyword evidence="3" id="KW-0645">Protease</keyword>
<dbReference type="EMBL" id="LKBA01000019">
    <property type="protein sequence ID" value="KPN62196.1"/>
    <property type="molecule type" value="Genomic_DNA"/>
</dbReference>
<dbReference type="AlphaFoldDB" id="A0A0P7J3D5"/>
<sequence>MKHERFADLNNPAFGPQVAAEVKVEDGDRTVLLSFSSEIPVLRDTPMGPAFEVLGHDPGEVDLSRLNSGSAPVLKDHRRDVDSMVGTVVFARIEGRRGRAVVRLADTKEGNSMLTRVKAGEVQSVSVGYAVHELKPAGEQIGYPVLRATKWEAVEVSLVAVPADPTVGVGRSLSGGSSASIPHFLKGSNMTTPTPHTTQHQPAPATSSVNAERRRASEISALGRSFNMPAEDVESAIADGLSVDAFQRSILDGMSSSNGPQPVTRGRMGLPAIAAAERSYSLSRVAQAQITGDWTQAGFEREVSQELQGQLGRSASGTYVPTAALAGRALVTTATAPSLIGTQQMHDAFVEVLKPQVRVMELGATVLPGLVENVSIPRQTAGCSAEWIAENSEATESAPAFDAVTLTMHQLSAHTRISRRQLKQSLPAVDQILTNDLRAQIAVALDKAAIAGTGVGPQPTGILNLAGIGDVEMGPDGDFVTWAKLMELVSIVESANVDPMSLGFLSNLKVKGHLMSTPRISGTDTMMLDPDVAATAEDLRLAGYKARFSGNVPSDLTKGTGADLSAVIFGAWADLLIGQWGGIDLIVDDVTEAAKGNVRLVAHSEWDIATRHAESFADPGRPDRVRAKTP</sequence>
<dbReference type="Pfam" id="PF04586">
    <property type="entry name" value="Peptidase_S78"/>
    <property type="match status" value="1"/>
</dbReference>
<evidence type="ECO:0008006" key="10">
    <source>
        <dbReference type="Google" id="ProtNLM"/>
    </source>
</evidence>
<dbReference type="OrthoDB" id="9806592at2"/>
<evidence type="ECO:0000256" key="2">
    <source>
        <dbReference type="ARBA" id="ARBA00022612"/>
    </source>
</evidence>
<feature type="domain" description="Phage capsid-like C-terminal" evidence="7">
    <location>
        <begin position="343"/>
        <end position="617"/>
    </location>
</feature>
<evidence type="ECO:0000256" key="4">
    <source>
        <dbReference type="ARBA" id="ARBA00022801"/>
    </source>
</evidence>
<feature type="domain" description="Prohead serine protease" evidence="6">
    <location>
        <begin position="99"/>
        <end position="166"/>
    </location>
</feature>
<dbReference type="STRING" id="154981.AKJ29_07990"/>
<dbReference type="NCBIfam" id="TIGR01554">
    <property type="entry name" value="major_cap_HK97"/>
    <property type="match status" value="1"/>
</dbReference>
<comment type="subcellular location">
    <subcellularLocation>
        <location evidence="1">Virion</location>
    </subcellularLocation>
</comment>
<feature type="region of interest" description="Disordered" evidence="5">
    <location>
        <begin position="186"/>
        <end position="214"/>
    </location>
</feature>